<feature type="transmembrane region" description="Helical" evidence="1">
    <location>
        <begin position="125"/>
        <end position="146"/>
    </location>
</feature>
<accession>A0A812VUB1</accession>
<organism evidence="2 3">
    <name type="scientific">Symbiodinium pilosum</name>
    <name type="common">Dinoflagellate</name>
    <dbReference type="NCBI Taxonomy" id="2952"/>
    <lineage>
        <taxon>Eukaryota</taxon>
        <taxon>Sar</taxon>
        <taxon>Alveolata</taxon>
        <taxon>Dinophyceae</taxon>
        <taxon>Suessiales</taxon>
        <taxon>Symbiodiniaceae</taxon>
        <taxon>Symbiodinium</taxon>
    </lineage>
</organism>
<dbReference type="Proteomes" id="UP000649617">
    <property type="component" value="Unassembled WGS sequence"/>
</dbReference>
<reference evidence="2" key="1">
    <citation type="submission" date="2021-02" db="EMBL/GenBank/DDBJ databases">
        <authorList>
            <person name="Dougan E. K."/>
            <person name="Rhodes N."/>
            <person name="Thang M."/>
            <person name="Chan C."/>
        </authorList>
    </citation>
    <scope>NUCLEOTIDE SEQUENCE</scope>
</reference>
<evidence type="ECO:0000313" key="3">
    <source>
        <dbReference type="Proteomes" id="UP000649617"/>
    </source>
</evidence>
<proteinExistence type="predicted"/>
<sequence>MGLIGGVFAAGLPCICLSIRSQELWAAEFLDDTNSEMRRVRGVIKDKKNQDDRGGHAFSVIVEFVAEDLEQQQIPVRAHCASQAAFWSKVKVGGEVDIAYRAGLERDFVILDDLLTYLMDTSSKYILCICGGCFLVLGIATGVASFPITGCFAGIIPLVLLMLAGSIAGHFFLKRFAQHITQRHFYVNTGASPKGSEGDSSREMLQ</sequence>
<keyword evidence="3" id="KW-1185">Reference proteome</keyword>
<dbReference type="EMBL" id="CAJNIZ010042874">
    <property type="protein sequence ID" value="CAE7641828.1"/>
    <property type="molecule type" value="Genomic_DNA"/>
</dbReference>
<keyword evidence="1" id="KW-0812">Transmembrane</keyword>
<protein>
    <submittedName>
        <fullName evidence="2">REV1 protein</fullName>
    </submittedName>
</protein>
<name>A0A812VUB1_SYMPI</name>
<keyword evidence="1" id="KW-1133">Transmembrane helix</keyword>
<evidence type="ECO:0000313" key="2">
    <source>
        <dbReference type="EMBL" id="CAE7641828.1"/>
    </source>
</evidence>
<feature type="transmembrane region" description="Helical" evidence="1">
    <location>
        <begin position="152"/>
        <end position="173"/>
    </location>
</feature>
<comment type="caution">
    <text evidence="2">The sequence shown here is derived from an EMBL/GenBank/DDBJ whole genome shotgun (WGS) entry which is preliminary data.</text>
</comment>
<keyword evidence="1" id="KW-0472">Membrane</keyword>
<gene>
    <name evidence="2" type="primary">REV1</name>
    <name evidence="2" type="ORF">SPIL2461_LOCUS17003</name>
</gene>
<dbReference type="AlphaFoldDB" id="A0A812VUB1"/>
<dbReference type="OrthoDB" id="412020at2759"/>
<evidence type="ECO:0000256" key="1">
    <source>
        <dbReference type="SAM" id="Phobius"/>
    </source>
</evidence>